<dbReference type="Pfam" id="PF12852">
    <property type="entry name" value="Cupin_6"/>
    <property type="match status" value="1"/>
</dbReference>
<dbReference type="AlphaFoldDB" id="A0A6J5FS09"/>
<keyword evidence="1" id="KW-0805">Transcription regulation</keyword>
<dbReference type="SUPFAM" id="SSF46689">
    <property type="entry name" value="Homeodomain-like"/>
    <property type="match status" value="2"/>
</dbReference>
<protein>
    <submittedName>
        <fullName evidence="5">IS5 family transposase IS4811</fullName>
    </submittedName>
</protein>
<proteinExistence type="predicted"/>
<dbReference type="Gene3D" id="1.10.10.60">
    <property type="entry name" value="Homeodomain-like"/>
    <property type="match status" value="2"/>
</dbReference>
<gene>
    <name evidence="5" type="ORF">LMG27177_01876</name>
</gene>
<evidence type="ECO:0000256" key="1">
    <source>
        <dbReference type="ARBA" id="ARBA00023015"/>
    </source>
</evidence>
<dbReference type="InterPro" id="IPR020449">
    <property type="entry name" value="Tscrpt_reg_AraC-type_HTH"/>
</dbReference>
<dbReference type="PANTHER" id="PTHR46796">
    <property type="entry name" value="HTH-TYPE TRANSCRIPTIONAL ACTIVATOR RHAS-RELATED"/>
    <property type="match status" value="1"/>
</dbReference>
<keyword evidence="6" id="KW-1185">Reference proteome</keyword>
<dbReference type="InterPro" id="IPR018060">
    <property type="entry name" value="HTH_AraC"/>
</dbReference>
<evidence type="ECO:0000256" key="3">
    <source>
        <dbReference type="ARBA" id="ARBA00023163"/>
    </source>
</evidence>
<keyword evidence="2" id="KW-0238">DNA-binding</keyword>
<reference evidence="5 6" key="1">
    <citation type="submission" date="2020-04" db="EMBL/GenBank/DDBJ databases">
        <authorList>
            <person name="De Canck E."/>
        </authorList>
    </citation>
    <scope>NUCLEOTIDE SEQUENCE [LARGE SCALE GENOMIC DNA]</scope>
    <source>
        <strain evidence="5 6">LMG 27177</strain>
    </source>
</reference>
<evidence type="ECO:0000313" key="6">
    <source>
        <dbReference type="Proteomes" id="UP000494252"/>
    </source>
</evidence>
<dbReference type="GO" id="GO:0003700">
    <property type="term" value="F:DNA-binding transcription factor activity"/>
    <property type="evidence" value="ECO:0007669"/>
    <property type="project" value="InterPro"/>
</dbReference>
<dbReference type="PANTHER" id="PTHR46796:SF7">
    <property type="entry name" value="ARAC FAMILY TRANSCRIPTIONAL REGULATOR"/>
    <property type="match status" value="1"/>
</dbReference>
<dbReference type="RefSeq" id="WP_175159113.1">
    <property type="nucleotide sequence ID" value="NZ_CADIKI010000004.1"/>
</dbReference>
<dbReference type="EMBL" id="CADIKI010000004">
    <property type="protein sequence ID" value="CAB3785587.1"/>
    <property type="molecule type" value="Genomic_DNA"/>
</dbReference>
<dbReference type="InterPro" id="IPR018062">
    <property type="entry name" value="HTH_AraC-typ_CS"/>
</dbReference>
<dbReference type="Pfam" id="PF12833">
    <property type="entry name" value="HTH_18"/>
    <property type="match status" value="1"/>
</dbReference>
<feature type="domain" description="HTH araC/xylS-type" evidence="4">
    <location>
        <begin position="196"/>
        <end position="297"/>
    </location>
</feature>
<dbReference type="PROSITE" id="PS00041">
    <property type="entry name" value="HTH_ARAC_FAMILY_1"/>
    <property type="match status" value="1"/>
</dbReference>
<organism evidence="5 6">
    <name type="scientific">Paraburkholderia fynbosensis</name>
    <dbReference type="NCBI Taxonomy" id="1200993"/>
    <lineage>
        <taxon>Bacteria</taxon>
        <taxon>Pseudomonadati</taxon>
        <taxon>Pseudomonadota</taxon>
        <taxon>Betaproteobacteria</taxon>
        <taxon>Burkholderiales</taxon>
        <taxon>Burkholderiaceae</taxon>
        <taxon>Paraburkholderia</taxon>
    </lineage>
</organism>
<dbReference type="PRINTS" id="PR00032">
    <property type="entry name" value="HTHARAC"/>
</dbReference>
<evidence type="ECO:0000313" key="5">
    <source>
        <dbReference type="EMBL" id="CAB3785587.1"/>
    </source>
</evidence>
<sequence length="305" mass="32826">MIDPLAEVVTLLQPGARFSKLVHGASPWRTGRSNAGQPFYCVLLEGGCLIAIDGHDPIELQSGDFVLIPAAYGVSMSSLEPPPGLDTPAPVALCNGEFRIGPLGNPIDARMMAGHCSFGSPDAPLLVSLLPQLVHVRGEQRLATLVQLVREESHEQRPAREVVLSRLLEVLLIEALRSTAGGTNALPGLVSGLADGRLAAAIREMHARPAHAWTVAELAKEAALSRSTFFERFSRAVGVAPMEYLLTWRMALAKDLLRRSEGRIAEIAERVGYSSASTFSVAFTRHVGRPPTRYAREEQAAANKA</sequence>
<dbReference type="InterPro" id="IPR050204">
    <property type="entry name" value="AraC_XylS_family_regulators"/>
</dbReference>
<keyword evidence="3" id="KW-0804">Transcription</keyword>
<dbReference type="SMART" id="SM00342">
    <property type="entry name" value="HTH_ARAC"/>
    <property type="match status" value="1"/>
</dbReference>
<evidence type="ECO:0000259" key="4">
    <source>
        <dbReference type="PROSITE" id="PS01124"/>
    </source>
</evidence>
<dbReference type="Proteomes" id="UP000494252">
    <property type="component" value="Unassembled WGS sequence"/>
</dbReference>
<dbReference type="GO" id="GO:0043565">
    <property type="term" value="F:sequence-specific DNA binding"/>
    <property type="evidence" value="ECO:0007669"/>
    <property type="project" value="InterPro"/>
</dbReference>
<evidence type="ECO:0000256" key="2">
    <source>
        <dbReference type="ARBA" id="ARBA00023125"/>
    </source>
</evidence>
<dbReference type="InterPro" id="IPR032783">
    <property type="entry name" value="AraC_lig"/>
</dbReference>
<dbReference type="PROSITE" id="PS01124">
    <property type="entry name" value="HTH_ARAC_FAMILY_2"/>
    <property type="match status" value="1"/>
</dbReference>
<accession>A0A6J5FS09</accession>
<dbReference type="InterPro" id="IPR009057">
    <property type="entry name" value="Homeodomain-like_sf"/>
</dbReference>
<name>A0A6J5FS09_9BURK</name>